<sequence>MDAKISYKIEWQDDCQEYPESWCLVRYVIAKGGALIISDAVASFTDNEEAIHFQRFLYDNGSIEIADDIRLLFDKRKETK</sequence>
<gene>
    <name evidence="1" type="ORF">LCGC14_0630750</name>
</gene>
<reference evidence="1" key="1">
    <citation type="journal article" date="2015" name="Nature">
        <title>Complex archaea that bridge the gap between prokaryotes and eukaryotes.</title>
        <authorList>
            <person name="Spang A."/>
            <person name="Saw J.H."/>
            <person name="Jorgensen S.L."/>
            <person name="Zaremba-Niedzwiedzka K."/>
            <person name="Martijn J."/>
            <person name="Lind A.E."/>
            <person name="van Eijk R."/>
            <person name="Schleper C."/>
            <person name="Guy L."/>
            <person name="Ettema T.J."/>
        </authorList>
    </citation>
    <scope>NUCLEOTIDE SEQUENCE</scope>
</reference>
<dbReference type="EMBL" id="LAZR01001102">
    <property type="protein sequence ID" value="KKN50648.1"/>
    <property type="molecule type" value="Genomic_DNA"/>
</dbReference>
<dbReference type="AlphaFoldDB" id="A0A0F9UAJ7"/>
<proteinExistence type="predicted"/>
<organism evidence="1">
    <name type="scientific">marine sediment metagenome</name>
    <dbReference type="NCBI Taxonomy" id="412755"/>
    <lineage>
        <taxon>unclassified sequences</taxon>
        <taxon>metagenomes</taxon>
        <taxon>ecological metagenomes</taxon>
    </lineage>
</organism>
<evidence type="ECO:0000313" key="1">
    <source>
        <dbReference type="EMBL" id="KKN50648.1"/>
    </source>
</evidence>
<protein>
    <submittedName>
        <fullName evidence="1">Uncharacterized protein</fullName>
    </submittedName>
</protein>
<comment type="caution">
    <text evidence="1">The sequence shown here is derived from an EMBL/GenBank/DDBJ whole genome shotgun (WGS) entry which is preliminary data.</text>
</comment>
<accession>A0A0F9UAJ7</accession>
<name>A0A0F9UAJ7_9ZZZZ</name>